<keyword evidence="2" id="KW-1015">Disulfide bond</keyword>
<evidence type="ECO:0000313" key="5">
    <source>
        <dbReference type="Proteomes" id="UP000271098"/>
    </source>
</evidence>
<dbReference type="InterPro" id="IPR039794">
    <property type="entry name" value="Gtb1-like"/>
</dbReference>
<dbReference type="WBParaSite" id="GPUH_0000094501-mRNA-1">
    <property type="protein sequence ID" value="GPUH_0000094501-mRNA-1"/>
    <property type="gene ID" value="GPUH_0000094501"/>
</dbReference>
<keyword evidence="5" id="KW-1185">Reference proteome</keyword>
<sequence>MDSYLKDLFTEEAVRVKSPQIPNVDKDKPAFNEETKAIIKAFNICEYIAEAEEAKSKYEEIDKRHREIEDLIKDVDWYASTDVGDDAAWASLKGKCIEMNENEYTYKLCLFDRATQKSRSNDFEIEIGKWGSWIGEPDKFTVQKYENGAACWNGPERSTKVYIECGEETELVEVSEPNKCEYLFTVRSPVACPDPALLTDQHEEL</sequence>
<organism evidence="6">
    <name type="scientific">Gongylonema pulchrum</name>
    <dbReference type="NCBI Taxonomy" id="637853"/>
    <lineage>
        <taxon>Eukaryota</taxon>
        <taxon>Metazoa</taxon>
        <taxon>Ecdysozoa</taxon>
        <taxon>Nematoda</taxon>
        <taxon>Chromadorea</taxon>
        <taxon>Rhabditida</taxon>
        <taxon>Spirurina</taxon>
        <taxon>Spiruromorpha</taxon>
        <taxon>Spiruroidea</taxon>
        <taxon>Gongylonematidae</taxon>
        <taxon>Gongylonema</taxon>
    </lineage>
</organism>
<gene>
    <name evidence="4" type="ORF">GPUH_LOCUS946</name>
</gene>
<dbReference type="SUPFAM" id="SSF50911">
    <property type="entry name" value="Mannose 6-phosphate receptor domain"/>
    <property type="match status" value="1"/>
</dbReference>
<evidence type="ECO:0000256" key="1">
    <source>
        <dbReference type="ARBA" id="ARBA00022729"/>
    </source>
</evidence>
<dbReference type="Proteomes" id="UP000271098">
    <property type="component" value="Unassembled WGS sequence"/>
</dbReference>
<dbReference type="Gene3D" id="2.70.130.10">
    <property type="entry name" value="Mannose-6-phosphate receptor binding domain"/>
    <property type="match status" value="1"/>
</dbReference>
<dbReference type="EMBL" id="UYRT01001012">
    <property type="protein sequence ID" value="VDK29089.1"/>
    <property type="molecule type" value="Genomic_DNA"/>
</dbReference>
<dbReference type="PANTHER" id="PTHR12630">
    <property type="entry name" value="N-LINKED OLIGOSACCHARIDE PROCESSING"/>
    <property type="match status" value="1"/>
</dbReference>
<dbReference type="InterPro" id="IPR036607">
    <property type="entry name" value="PRKCSH"/>
</dbReference>
<dbReference type="GO" id="GO:0017177">
    <property type="term" value="C:glucosidase II complex"/>
    <property type="evidence" value="ECO:0007669"/>
    <property type="project" value="TreeGrafter"/>
</dbReference>
<feature type="domain" description="MRH" evidence="3">
    <location>
        <begin position="94"/>
        <end position="194"/>
    </location>
</feature>
<dbReference type="Pfam" id="PF13015">
    <property type="entry name" value="PRKCSH_1"/>
    <property type="match status" value="1"/>
</dbReference>
<evidence type="ECO:0000313" key="6">
    <source>
        <dbReference type="WBParaSite" id="GPUH_0000094501-mRNA-1"/>
    </source>
</evidence>
<proteinExistence type="predicted"/>
<protein>
    <submittedName>
        <fullName evidence="6">PRKCSH_1 domain-containing protein</fullName>
    </submittedName>
</protein>
<dbReference type="AlphaFoldDB" id="A0A183CWV4"/>
<dbReference type="PROSITE" id="PS51914">
    <property type="entry name" value="MRH"/>
    <property type="match status" value="1"/>
</dbReference>
<dbReference type="GO" id="GO:0006491">
    <property type="term" value="P:N-glycan processing"/>
    <property type="evidence" value="ECO:0007669"/>
    <property type="project" value="TreeGrafter"/>
</dbReference>
<reference evidence="6" key="1">
    <citation type="submission" date="2016-06" db="UniProtKB">
        <authorList>
            <consortium name="WormBaseParasite"/>
        </authorList>
    </citation>
    <scope>IDENTIFICATION</scope>
</reference>
<evidence type="ECO:0000313" key="4">
    <source>
        <dbReference type="EMBL" id="VDK29089.1"/>
    </source>
</evidence>
<dbReference type="InterPro" id="IPR009011">
    <property type="entry name" value="Man6P_isomerase_rcpt-bd_dom_sf"/>
</dbReference>
<reference evidence="4 5" key="2">
    <citation type="submission" date="2018-11" db="EMBL/GenBank/DDBJ databases">
        <authorList>
            <consortium name="Pathogen Informatics"/>
        </authorList>
    </citation>
    <scope>NUCLEOTIDE SEQUENCE [LARGE SCALE GENOMIC DNA]</scope>
</reference>
<dbReference type="PANTHER" id="PTHR12630:SF1">
    <property type="entry name" value="GLUCOSIDASE 2 SUBUNIT BETA"/>
    <property type="match status" value="1"/>
</dbReference>
<dbReference type="OrthoDB" id="28322at2759"/>
<evidence type="ECO:0000259" key="3">
    <source>
        <dbReference type="PROSITE" id="PS51914"/>
    </source>
</evidence>
<accession>A0A183CWV4</accession>
<evidence type="ECO:0000256" key="2">
    <source>
        <dbReference type="ARBA" id="ARBA00023157"/>
    </source>
</evidence>
<keyword evidence="1" id="KW-0732">Signal</keyword>
<name>A0A183CWV4_9BILA</name>
<dbReference type="InterPro" id="IPR044865">
    <property type="entry name" value="MRH_dom"/>
</dbReference>